<evidence type="ECO:0000313" key="2">
    <source>
        <dbReference type="Proteomes" id="UP000053328"/>
    </source>
</evidence>
<dbReference type="HOGENOM" id="CLU_1938179_0_0_1"/>
<dbReference type="EMBL" id="KN847501">
    <property type="protein sequence ID" value="KIW10018.1"/>
    <property type="molecule type" value="Genomic_DNA"/>
</dbReference>
<name>A0A0D2ATJ9_9EURO</name>
<accession>A0A0D2ATJ9</accession>
<protein>
    <submittedName>
        <fullName evidence="1">Uncharacterized protein</fullName>
    </submittedName>
</protein>
<dbReference type="GeneID" id="27338877"/>
<dbReference type="Proteomes" id="UP000053328">
    <property type="component" value="Unassembled WGS sequence"/>
</dbReference>
<evidence type="ECO:0000313" key="1">
    <source>
        <dbReference type="EMBL" id="KIW10018.1"/>
    </source>
</evidence>
<reference evidence="1 2" key="1">
    <citation type="submission" date="2015-01" db="EMBL/GenBank/DDBJ databases">
        <title>The Genome Sequence of Exophiala spinifera CBS89968.</title>
        <authorList>
            <consortium name="The Broad Institute Genomics Platform"/>
            <person name="Cuomo C."/>
            <person name="de Hoog S."/>
            <person name="Gorbushina A."/>
            <person name="Stielow B."/>
            <person name="Teixiera M."/>
            <person name="Abouelleil A."/>
            <person name="Chapman S.B."/>
            <person name="Priest M."/>
            <person name="Young S.K."/>
            <person name="Wortman J."/>
            <person name="Nusbaum C."/>
            <person name="Birren B."/>
        </authorList>
    </citation>
    <scope>NUCLEOTIDE SEQUENCE [LARGE SCALE GENOMIC DNA]</scope>
    <source>
        <strain evidence="1 2">CBS 89968</strain>
    </source>
</reference>
<organism evidence="1 2">
    <name type="scientific">Exophiala spinifera</name>
    <dbReference type="NCBI Taxonomy" id="91928"/>
    <lineage>
        <taxon>Eukaryota</taxon>
        <taxon>Fungi</taxon>
        <taxon>Dikarya</taxon>
        <taxon>Ascomycota</taxon>
        <taxon>Pezizomycotina</taxon>
        <taxon>Eurotiomycetes</taxon>
        <taxon>Chaetothyriomycetidae</taxon>
        <taxon>Chaetothyriales</taxon>
        <taxon>Herpotrichiellaceae</taxon>
        <taxon>Exophiala</taxon>
    </lineage>
</organism>
<proteinExistence type="predicted"/>
<dbReference type="STRING" id="91928.A0A0D2ATJ9"/>
<dbReference type="OrthoDB" id="1668230at2759"/>
<keyword evidence="2" id="KW-1185">Reference proteome</keyword>
<gene>
    <name evidence="1" type="ORF">PV08_11794</name>
</gene>
<dbReference type="VEuPathDB" id="FungiDB:PV08_11794"/>
<sequence>MSIKLVDFSESSLMPLDRNLDNCDVNSFSIWGRRWTSLGGWIFDMTPGQRCAFDIYQGWKQPEDPTTWRRRQHLLSTNGVWLGSVIQKCWTKDFESAQDLVELERARASALLVAAGAEISYSASSSKDSL</sequence>
<dbReference type="RefSeq" id="XP_016230234.1">
    <property type="nucleotide sequence ID" value="XM_016386102.1"/>
</dbReference>
<dbReference type="AlphaFoldDB" id="A0A0D2ATJ9"/>